<organism evidence="3 4">
    <name type="scientific">Lasiosphaeria miniovina</name>
    <dbReference type="NCBI Taxonomy" id="1954250"/>
    <lineage>
        <taxon>Eukaryota</taxon>
        <taxon>Fungi</taxon>
        <taxon>Dikarya</taxon>
        <taxon>Ascomycota</taxon>
        <taxon>Pezizomycotina</taxon>
        <taxon>Sordariomycetes</taxon>
        <taxon>Sordariomycetidae</taxon>
        <taxon>Sordariales</taxon>
        <taxon>Lasiosphaeriaceae</taxon>
        <taxon>Lasiosphaeria</taxon>
    </lineage>
</organism>
<dbReference type="AlphaFoldDB" id="A0AA40AV94"/>
<dbReference type="PANTHER" id="PTHR48182">
    <property type="entry name" value="PROTEIN SERAC1"/>
    <property type="match status" value="1"/>
</dbReference>
<dbReference type="Pfam" id="PF05057">
    <property type="entry name" value="DUF676"/>
    <property type="match status" value="1"/>
</dbReference>
<dbReference type="InterPro" id="IPR007751">
    <property type="entry name" value="DUF676_lipase-like"/>
</dbReference>
<dbReference type="InterPro" id="IPR052374">
    <property type="entry name" value="SERAC1"/>
</dbReference>
<dbReference type="RefSeq" id="XP_060298535.1">
    <property type="nucleotide sequence ID" value="XM_060437311.1"/>
</dbReference>
<feature type="domain" description="DUF676" evidence="2">
    <location>
        <begin position="55"/>
        <end position="135"/>
    </location>
</feature>
<dbReference type="InterPro" id="IPR029058">
    <property type="entry name" value="AB_hydrolase_fold"/>
</dbReference>
<dbReference type="GeneID" id="85320581"/>
<gene>
    <name evidence="3" type="ORF">B0T26DRAFT_641226</name>
</gene>
<evidence type="ECO:0000259" key="2">
    <source>
        <dbReference type="Pfam" id="PF05057"/>
    </source>
</evidence>
<name>A0AA40AV94_9PEZI</name>
<dbReference type="EMBL" id="JAUIRO010000003">
    <property type="protein sequence ID" value="KAK0722611.1"/>
    <property type="molecule type" value="Genomic_DNA"/>
</dbReference>
<dbReference type="PANTHER" id="PTHR48182:SF3">
    <property type="entry name" value="DUF676 DOMAIN-CONTAINING PROTEIN"/>
    <property type="match status" value="1"/>
</dbReference>
<proteinExistence type="inferred from homology"/>
<sequence length="231" mass="26384">MWLRDLLPHDVPEARVLTFEYDSKWLKDPSLVSLRDCADRLIESVLWDRTHLGETKARRPLILLGHSFGGLVVKMALVRAAAVQRNDSRYDNYQSFLRSVAGVLFLGTPHAGSNFAILANSWGRFLSKVRYDVSLDLIKLLRPLAVEGGAALDDLEEDFQSIRREDYLSELITYYFWEGKKVKIYVSIVFGHPHQWQCLLTDLVLWLGRQGFRTVVGVNPPPQIHCSSCLN</sequence>
<evidence type="ECO:0000313" key="4">
    <source>
        <dbReference type="Proteomes" id="UP001172101"/>
    </source>
</evidence>
<evidence type="ECO:0000313" key="3">
    <source>
        <dbReference type="EMBL" id="KAK0722611.1"/>
    </source>
</evidence>
<evidence type="ECO:0000256" key="1">
    <source>
        <dbReference type="ARBA" id="ARBA00007920"/>
    </source>
</evidence>
<dbReference type="SUPFAM" id="SSF53474">
    <property type="entry name" value="alpha/beta-Hydrolases"/>
    <property type="match status" value="1"/>
</dbReference>
<keyword evidence="4" id="KW-1185">Reference proteome</keyword>
<protein>
    <recommendedName>
        <fullName evidence="2">DUF676 domain-containing protein</fullName>
    </recommendedName>
</protein>
<accession>A0AA40AV94</accession>
<dbReference type="Proteomes" id="UP001172101">
    <property type="component" value="Unassembled WGS sequence"/>
</dbReference>
<comment type="caution">
    <text evidence="3">The sequence shown here is derived from an EMBL/GenBank/DDBJ whole genome shotgun (WGS) entry which is preliminary data.</text>
</comment>
<reference evidence="3" key="1">
    <citation type="submission" date="2023-06" db="EMBL/GenBank/DDBJ databases">
        <title>Genome-scale phylogeny and comparative genomics of the fungal order Sordariales.</title>
        <authorList>
            <consortium name="Lawrence Berkeley National Laboratory"/>
            <person name="Hensen N."/>
            <person name="Bonometti L."/>
            <person name="Westerberg I."/>
            <person name="Brannstrom I.O."/>
            <person name="Guillou S."/>
            <person name="Cros-Aarteil S."/>
            <person name="Calhoun S."/>
            <person name="Haridas S."/>
            <person name="Kuo A."/>
            <person name="Mondo S."/>
            <person name="Pangilinan J."/>
            <person name="Riley R."/>
            <person name="LaButti K."/>
            <person name="Andreopoulos B."/>
            <person name="Lipzen A."/>
            <person name="Chen C."/>
            <person name="Yanf M."/>
            <person name="Daum C."/>
            <person name="Ng V."/>
            <person name="Clum A."/>
            <person name="Steindorff A."/>
            <person name="Ohm R."/>
            <person name="Martin F."/>
            <person name="Silar P."/>
            <person name="Natvig D."/>
            <person name="Lalanne C."/>
            <person name="Gautier V."/>
            <person name="Ament-velasquez S.L."/>
            <person name="Kruys A."/>
            <person name="Hutchinson M.I."/>
            <person name="Powell A.J."/>
            <person name="Barry K."/>
            <person name="Miller A.N."/>
            <person name="Grigoriev I.V."/>
            <person name="Debuchy R."/>
            <person name="Gladieux P."/>
            <person name="Thoren M.H."/>
            <person name="Johannesson H."/>
        </authorList>
    </citation>
    <scope>NUCLEOTIDE SEQUENCE</scope>
    <source>
        <strain evidence="3">SMH2392-1A</strain>
    </source>
</reference>
<dbReference type="Gene3D" id="3.40.50.1820">
    <property type="entry name" value="alpha/beta hydrolase"/>
    <property type="match status" value="1"/>
</dbReference>
<comment type="similarity">
    <text evidence="1">Belongs to the putative lipase ROG1 family.</text>
</comment>